<evidence type="ECO:0000259" key="21">
    <source>
        <dbReference type="Pfam" id="PF00082"/>
    </source>
</evidence>
<dbReference type="InterPro" id="IPR045051">
    <property type="entry name" value="SBT"/>
</dbReference>
<evidence type="ECO:0000256" key="4">
    <source>
        <dbReference type="ARBA" id="ARBA00022490"/>
    </source>
</evidence>
<dbReference type="SUPFAM" id="SSF53335">
    <property type="entry name" value="S-adenosyl-L-methionine-dependent methyltransferases"/>
    <property type="match status" value="1"/>
</dbReference>
<dbReference type="Gene3D" id="2.60.40.2310">
    <property type="match status" value="1"/>
</dbReference>
<dbReference type="InterPro" id="IPR029063">
    <property type="entry name" value="SAM-dependent_MTases_sf"/>
</dbReference>
<dbReference type="Pfam" id="PF00082">
    <property type="entry name" value="Peptidase_S8"/>
    <property type="match status" value="1"/>
</dbReference>
<evidence type="ECO:0000256" key="1">
    <source>
        <dbReference type="ARBA" id="ARBA00004514"/>
    </source>
</evidence>
<feature type="domain" description="Subtilisin-like protease fibronectin type-III" evidence="24">
    <location>
        <begin position="1273"/>
        <end position="1369"/>
    </location>
</feature>
<dbReference type="GO" id="GO:0005829">
    <property type="term" value="C:cytosol"/>
    <property type="evidence" value="ECO:0007669"/>
    <property type="project" value="UniProtKB-SubCell"/>
</dbReference>
<dbReference type="Pfam" id="PF21137">
    <property type="entry name" value="ANM3_C2H2_Zf"/>
    <property type="match status" value="1"/>
</dbReference>
<evidence type="ECO:0000256" key="2">
    <source>
        <dbReference type="ARBA" id="ARBA00011073"/>
    </source>
</evidence>
<dbReference type="FunFam" id="3.40.50.150:FF:000016">
    <property type="entry name" value="Protein arginine N-methyltransferase 6"/>
    <property type="match status" value="1"/>
</dbReference>
<evidence type="ECO:0000256" key="20">
    <source>
        <dbReference type="SAM" id="MobiDB-lite"/>
    </source>
</evidence>
<dbReference type="CDD" id="cd04852">
    <property type="entry name" value="Peptidases_S8_3"/>
    <property type="match status" value="1"/>
</dbReference>
<proteinExistence type="inferred from homology"/>
<evidence type="ECO:0000256" key="17">
    <source>
        <dbReference type="PIRSR" id="PIRSR615500-1"/>
    </source>
</evidence>
<dbReference type="SUPFAM" id="SSF52743">
    <property type="entry name" value="Subtilisin-like"/>
    <property type="match status" value="1"/>
</dbReference>
<feature type="domain" description="Inhibitor I9" evidence="22">
    <location>
        <begin position="635"/>
        <end position="712"/>
    </location>
</feature>
<dbReference type="Pfam" id="PF22528">
    <property type="entry name" value="PRMT_C"/>
    <property type="match status" value="1"/>
</dbReference>
<dbReference type="GO" id="GO:0032259">
    <property type="term" value="P:methylation"/>
    <property type="evidence" value="ECO:0007669"/>
    <property type="project" value="UniProtKB-KW"/>
</dbReference>
<dbReference type="InterPro" id="IPR036852">
    <property type="entry name" value="Peptidase_S8/S53_dom_sf"/>
</dbReference>
<dbReference type="GO" id="GO:0035242">
    <property type="term" value="F:protein-arginine omega-N asymmetric methyltransferase activity"/>
    <property type="evidence" value="ECO:0007669"/>
    <property type="project" value="UniProtKB-EC"/>
</dbReference>
<feature type="domain" description="Peptidase S8/S53" evidence="21">
    <location>
        <begin position="738"/>
        <end position="1201"/>
    </location>
</feature>
<evidence type="ECO:0000313" key="28">
    <source>
        <dbReference type="Proteomes" id="UP001293254"/>
    </source>
</evidence>
<dbReference type="Proteomes" id="UP001293254">
    <property type="component" value="Unassembled WGS sequence"/>
</dbReference>
<dbReference type="PANTHER" id="PTHR10795">
    <property type="entry name" value="PROPROTEIN CONVERTASE SUBTILISIN/KEXIN"/>
    <property type="match status" value="1"/>
</dbReference>
<evidence type="ECO:0000259" key="24">
    <source>
        <dbReference type="Pfam" id="PF17766"/>
    </source>
</evidence>
<dbReference type="InterPro" id="IPR000209">
    <property type="entry name" value="Peptidase_S8/S53_dom"/>
</dbReference>
<keyword evidence="28" id="KW-1185">Reference proteome</keyword>
<dbReference type="PROSITE" id="PS00138">
    <property type="entry name" value="SUBTILASE_SER"/>
    <property type="match status" value="1"/>
</dbReference>
<feature type="domain" description="Protein arginine N-methyltransferase 3-like C2H2 zinc finger" evidence="25">
    <location>
        <begin position="85"/>
        <end position="113"/>
    </location>
</feature>
<keyword evidence="5 18" id="KW-0489">Methyltransferase</keyword>
<dbReference type="GO" id="GO:0006508">
    <property type="term" value="P:proteolysis"/>
    <property type="evidence" value="ECO:0007669"/>
    <property type="project" value="UniProtKB-KW"/>
</dbReference>
<dbReference type="Pfam" id="PF05922">
    <property type="entry name" value="Inhibitor_I9"/>
    <property type="match status" value="1"/>
</dbReference>
<evidence type="ECO:0000256" key="12">
    <source>
        <dbReference type="ARBA" id="ARBA00022801"/>
    </source>
</evidence>
<dbReference type="Gene3D" id="2.70.160.11">
    <property type="entry name" value="Hnrnp arginine n-methyltransferase1"/>
    <property type="match status" value="1"/>
</dbReference>
<dbReference type="GO" id="GO:0004252">
    <property type="term" value="F:serine-type endopeptidase activity"/>
    <property type="evidence" value="ECO:0007669"/>
    <property type="project" value="UniProtKB-UniRule"/>
</dbReference>
<feature type="active site" description="Charge relay system" evidence="17 19">
    <location>
        <position position="820"/>
    </location>
</feature>
<evidence type="ECO:0000256" key="10">
    <source>
        <dbReference type="ARBA" id="ARBA00022729"/>
    </source>
</evidence>
<dbReference type="InterPro" id="IPR036236">
    <property type="entry name" value="Znf_C2H2_sf"/>
</dbReference>
<feature type="active site" description="Charge relay system" evidence="17 19">
    <location>
        <position position="1157"/>
    </location>
</feature>
<keyword evidence="7 18" id="KW-0808">Transferase</keyword>
<comment type="subcellular location">
    <subcellularLocation>
        <location evidence="1">Cytoplasm</location>
        <location evidence="1">Cytosol</location>
    </subcellularLocation>
</comment>
<dbReference type="Pfam" id="PF17766">
    <property type="entry name" value="fn3_6"/>
    <property type="match status" value="1"/>
</dbReference>
<dbReference type="PRINTS" id="PR00723">
    <property type="entry name" value="SUBTILISIN"/>
</dbReference>
<evidence type="ECO:0000313" key="27">
    <source>
        <dbReference type="EMBL" id="KAK4414284.1"/>
    </source>
</evidence>
<comment type="similarity">
    <text evidence="2 19">Belongs to the peptidase S8 family.</text>
</comment>
<feature type="domain" description="Methyltransferase type 11" evidence="23">
    <location>
        <begin position="312"/>
        <end position="426"/>
    </location>
</feature>
<dbReference type="CDD" id="cd02120">
    <property type="entry name" value="PA_subtilisin_like"/>
    <property type="match status" value="1"/>
</dbReference>
<keyword evidence="4" id="KW-0963">Cytoplasm</keyword>
<reference evidence="27" key="1">
    <citation type="submission" date="2020-06" db="EMBL/GenBank/DDBJ databases">
        <authorList>
            <person name="Li T."/>
            <person name="Hu X."/>
            <person name="Zhang T."/>
            <person name="Song X."/>
            <person name="Zhang H."/>
            <person name="Dai N."/>
            <person name="Sheng W."/>
            <person name="Hou X."/>
            <person name="Wei L."/>
        </authorList>
    </citation>
    <scope>NUCLEOTIDE SEQUENCE</scope>
    <source>
        <strain evidence="27">3651</strain>
        <tissue evidence="27">Leaf</tissue>
    </source>
</reference>
<dbReference type="InterPro" id="IPR010259">
    <property type="entry name" value="S8pro/Inhibitor_I9"/>
</dbReference>
<keyword evidence="9" id="KW-0479">Metal-binding</keyword>
<dbReference type="InterPro" id="IPR049482">
    <property type="entry name" value="ANM3-like_C2H2_Zf"/>
</dbReference>
<dbReference type="Gene3D" id="3.50.30.30">
    <property type="match status" value="1"/>
</dbReference>
<dbReference type="InterPro" id="IPR025799">
    <property type="entry name" value="Arg_MeTrfase"/>
</dbReference>
<evidence type="ECO:0000259" key="25">
    <source>
        <dbReference type="Pfam" id="PF21137"/>
    </source>
</evidence>
<sequence>MATHRGVEEKLTDAKVNLIRHSSDSEEDEVEDQNWDDWEVEDNAEEEQGSNPQLRCLFCESHYNSSSSLFEHCASVHHFDFYGIKKAYSLDFYRCFKLINYIRCQTATNKCWSWGKMCDSKEELLNHLHEERPSEGSFLPWDDEKYLNPFLQDDALLYSFDEDDEYEDEDGAPGDSEELAIHLSQFERINIDDEGSSDRYASELMKPCANGPKEVQFTVNESTNHVKSSGRLVENGVSTVANGMSSLRNTENIVSSSKIAASEITNINKKYFGSYSSFGIHRDMISDKVRTDAYRQAILENPSLLRGSVVMDVGCGTGILSLFAAQAGAARVIAIEASEKMAEVATQVAKDNGLLRNGLPGEDSQCNGVIEVVKGMVEELPNADHIKPHSVDVLLSEWMGYCLLYESMLSSVLFARDRWLKPGGAILPDTATMFAAGFGRGGTSIPFWEDVYGFNMSCIGREVVEDAARVPIVDVIDSCNIVTTTKVLQSFDLATMQPKQMDFTAEVELEPNSYAALNHPAGSKSETTWCYGVVLWFDTGFSERFCTEKPVNLSTSPYGPSTHWSQTILTFREPIAMASKVDAEKLGVVGTVDCPAVRVHSRISIVRAAQHRSIDISMELTGIGPDGRKRSWPPYIVYMGSSSNGNGRDDLSHLQLLSSLIPSEESERKFLLNSYDHAFKGFSAILTENEASILSGYDEVVSVFPDPVLKLHTTRSWDFLEAADSKFGSRFPYERSSSDVIIGIIDTGIWPESPSFDDHHISKIPSKWKGVCMEGSDFKKSNCNRKLIGARFYSNRDISKKRNETSPTQSRGSPRDFVGHGTHTASTAGGVPVANASCYGLARGTARGGLPSARIASYKACTLDGCAGSVILKAIDDAIKDGVDIISISIGVSSIFQSDFLSDPIAIGAFHAEQMGVPVVCSGGNDGPDPYTIVNSAPWIFTVAASSIDRDFQSTVVLGNNKSYKGSAISFSPLTLGKRYPLAFGEEAAAEFTAASDARNCIPGSLDPKKVAGKIMVCMNDEPNVSRRIKKLVVEDAKAEGVIIIDGEREASPFDSGTYPFAEVGQTVGSKILRYINSTRNPTATILPTAEIRNFKPAPVVASFSSRGPGALTENILKPDIMAPGVAILAAVIPKIEAFYGAPGNKSSLFSIKSGTSMACPHVTGAMAFIKSVHPHWTFSLIKSALITTASVSNNIGKTLTNTSDSSANPHQVGAGEIRPIKALDPGLAFDTTIDDHLRFLCYYGYKQARIRSMSNTNFTCPKRSTEELISSINYPTISIGRLSQHEGPRKVKRIATNVGSTNATYVCSVNAPPGLVVNVVPTRLVFTQSVRRASFKVFFDGKQASKGYNFGDIRWFDGSHVVRIVFAVNIE</sequence>
<dbReference type="SUPFAM" id="SSF57667">
    <property type="entry name" value="beta-beta-alpha zinc fingers"/>
    <property type="match status" value="1"/>
</dbReference>
<dbReference type="GO" id="GO:0009820">
    <property type="term" value="P:alkaloid metabolic process"/>
    <property type="evidence" value="ECO:0007669"/>
    <property type="project" value="UniProtKB-KW"/>
</dbReference>
<keyword evidence="13 19" id="KW-0720">Serine protease</keyword>
<dbReference type="InterPro" id="IPR023828">
    <property type="entry name" value="Peptidase_S8_Ser-AS"/>
</dbReference>
<dbReference type="InterPro" id="IPR037045">
    <property type="entry name" value="S8pro/Inhibitor_I9_sf"/>
</dbReference>
<dbReference type="InterPro" id="IPR055135">
    <property type="entry name" value="PRMT_dom"/>
</dbReference>
<dbReference type="PROSITE" id="PS51678">
    <property type="entry name" value="SAM_MT_PRMT"/>
    <property type="match status" value="1"/>
</dbReference>
<gene>
    <name evidence="27" type="ORF">Salat_2841400</name>
</gene>
<evidence type="ECO:0000256" key="14">
    <source>
        <dbReference type="ARBA" id="ARBA00022833"/>
    </source>
</evidence>
<keyword evidence="8 18" id="KW-0949">S-adenosyl-L-methionine</keyword>
<comment type="catalytic activity">
    <reaction evidence="15">
        <text>L-arginyl-[protein] + 2 S-adenosyl-L-methionine = N(omega),N(omega)-dimethyl-L-arginyl-[protein] + 2 S-adenosyl-L-homocysteine + 2 H(+)</text>
        <dbReference type="Rhea" id="RHEA:48096"/>
        <dbReference type="Rhea" id="RHEA-COMP:10532"/>
        <dbReference type="Rhea" id="RHEA-COMP:11991"/>
        <dbReference type="ChEBI" id="CHEBI:15378"/>
        <dbReference type="ChEBI" id="CHEBI:29965"/>
        <dbReference type="ChEBI" id="CHEBI:57856"/>
        <dbReference type="ChEBI" id="CHEBI:59789"/>
        <dbReference type="ChEBI" id="CHEBI:61897"/>
        <dbReference type="EC" id="2.1.1.319"/>
    </reaction>
    <physiologicalReaction direction="left-to-right" evidence="15">
        <dbReference type="Rhea" id="RHEA:48097"/>
    </physiologicalReaction>
</comment>
<dbReference type="Gene3D" id="3.30.70.80">
    <property type="entry name" value="Peptidase S8 propeptide/proteinase inhibitor I9"/>
    <property type="match status" value="1"/>
</dbReference>
<evidence type="ECO:0000256" key="16">
    <source>
        <dbReference type="ARBA" id="ARBA00049303"/>
    </source>
</evidence>
<comment type="caution">
    <text evidence="27">The sequence shown here is derived from an EMBL/GenBank/DDBJ whole genome shotgun (WGS) entry which is preliminary data.</text>
</comment>
<evidence type="ECO:0000256" key="6">
    <source>
        <dbReference type="ARBA" id="ARBA00022670"/>
    </source>
</evidence>
<evidence type="ECO:0000259" key="22">
    <source>
        <dbReference type="Pfam" id="PF05922"/>
    </source>
</evidence>
<dbReference type="GO" id="GO:0008270">
    <property type="term" value="F:zinc ion binding"/>
    <property type="evidence" value="ECO:0007669"/>
    <property type="project" value="UniProtKB-KW"/>
</dbReference>
<keyword evidence="14" id="KW-0862">Zinc</keyword>
<dbReference type="Gene3D" id="3.40.50.200">
    <property type="entry name" value="Peptidase S8/S53 domain"/>
    <property type="match status" value="1"/>
</dbReference>
<evidence type="ECO:0000256" key="9">
    <source>
        <dbReference type="ARBA" id="ARBA00022723"/>
    </source>
</evidence>
<dbReference type="EMBL" id="JACGWO010000012">
    <property type="protein sequence ID" value="KAK4414284.1"/>
    <property type="molecule type" value="Genomic_DNA"/>
</dbReference>
<evidence type="ECO:0000256" key="15">
    <source>
        <dbReference type="ARBA" id="ARBA00047384"/>
    </source>
</evidence>
<keyword evidence="12 19" id="KW-0378">Hydrolase</keyword>
<evidence type="ECO:0000256" key="5">
    <source>
        <dbReference type="ARBA" id="ARBA00022603"/>
    </source>
</evidence>
<evidence type="ECO:0000256" key="7">
    <source>
        <dbReference type="ARBA" id="ARBA00022679"/>
    </source>
</evidence>
<evidence type="ECO:0000256" key="11">
    <source>
        <dbReference type="ARBA" id="ARBA00022771"/>
    </source>
</evidence>
<dbReference type="PROSITE" id="PS51892">
    <property type="entry name" value="SUBTILASE"/>
    <property type="match status" value="1"/>
</dbReference>
<keyword evidence="10" id="KW-0732">Signal</keyword>
<evidence type="ECO:0000259" key="26">
    <source>
        <dbReference type="Pfam" id="PF22528"/>
    </source>
</evidence>
<keyword evidence="11" id="KW-0863">Zinc-finger</keyword>
<feature type="active site" description="Charge relay system" evidence="17 19">
    <location>
        <position position="746"/>
    </location>
</feature>
<reference evidence="27" key="2">
    <citation type="journal article" date="2024" name="Plant">
        <title>Genomic evolution and insights into agronomic trait innovations of Sesamum species.</title>
        <authorList>
            <person name="Miao H."/>
            <person name="Wang L."/>
            <person name="Qu L."/>
            <person name="Liu H."/>
            <person name="Sun Y."/>
            <person name="Le M."/>
            <person name="Wang Q."/>
            <person name="Wei S."/>
            <person name="Zheng Y."/>
            <person name="Lin W."/>
            <person name="Duan Y."/>
            <person name="Cao H."/>
            <person name="Xiong S."/>
            <person name="Wang X."/>
            <person name="Wei L."/>
            <person name="Li C."/>
            <person name="Ma Q."/>
            <person name="Ju M."/>
            <person name="Zhao R."/>
            <person name="Li G."/>
            <person name="Mu C."/>
            <person name="Tian Q."/>
            <person name="Mei H."/>
            <person name="Zhang T."/>
            <person name="Gao T."/>
            <person name="Zhang H."/>
        </authorList>
    </citation>
    <scope>NUCLEOTIDE SEQUENCE</scope>
    <source>
        <strain evidence="27">3651</strain>
    </source>
</reference>
<dbReference type="InterPro" id="IPR013216">
    <property type="entry name" value="Methyltransf_11"/>
</dbReference>
<evidence type="ECO:0000256" key="19">
    <source>
        <dbReference type="PROSITE-ProRule" id="PRU01240"/>
    </source>
</evidence>
<dbReference type="Gene3D" id="3.40.50.150">
    <property type="entry name" value="Vaccinia Virus protein VP39"/>
    <property type="match status" value="1"/>
</dbReference>
<evidence type="ECO:0000256" key="18">
    <source>
        <dbReference type="PROSITE-ProRule" id="PRU01015"/>
    </source>
</evidence>
<protein>
    <recommendedName>
        <fullName evidence="3">type I protein arginine methyltransferase</fullName>
        <ecNumber evidence="3">2.1.1.319</ecNumber>
    </recommendedName>
</protein>
<dbReference type="CDD" id="cd02440">
    <property type="entry name" value="AdoMet_MTases"/>
    <property type="match status" value="1"/>
</dbReference>
<dbReference type="InterPro" id="IPR041469">
    <property type="entry name" value="Subtilisin-like_FN3"/>
</dbReference>
<evidence type="ECO:0000259" key="23">
    <source>
        <dbReference type="Pfam" id="PF08241"/>
    </source>
</evidence>
<evidence type="ECO:0000256" key="8">
    <source>
        <dbReference type="ARBA" id="ARBA00022691"/>
    </source>
</evidence>
<organism evidence="27 28">
    <name type="scientific">Sesamum alatum</name>
    <dbReference type="NCBI Taxonomy" id="300844"/>
    <lineage>
        <taxon>Eukaryota</taxon>
        <taxon>Viridiplantae</taxon>
        <taxon>Streptophyta</taxon>
        <taxon>Embryophyta</taxon>
        <taxon>Tracheophyta</taxon>
        <taxon>Spermatophyta</taxon>
        <taxon>Magnoliopsida</taxon>
        <taxon>eudicotyledons</taxon>
        <taxon>Gunneridae</taxon>
        <taxon>Pentapetalae</taxon>
        <taxon>asterids</taxon>
        <taxon>lamiids</taxon>
        <taxon>Lamiales</taxon>
        <taxon>Pedaliaceae</taxon>
        <taxon>Sesamum</taxon>
    </lineage>
</organism>
<feature type="region of interest" description="Disordered" evidence="20">
    <location>
        <begin position="799"/>
        <end position="825"/>
    </location>
</feature>
<dbReference type="InterPro" id="IPR034197">
    <property type="entry name" value="Peptidases_S8_3"/>
</dbReference>
<dbReference type="FunFam" id="3.40.50.200:FF:000006">
    <property type="entry name" value="Subtilisin-like protease SBT1.5"/>
    <property type="match status" value="1"/>
</dbReference>
<comment type="catalytic activity">
    <reaction evidence="16">
        <text>L-arginyl-[protein] + S-adenosyl-L-methionine = N(omega)-methyl-L-arginyl-[protein] + S-adenosyl-L-homocysteine + H(+)</text>
        <dbReference type="Rhea" id="RHEA:48100"/>
        <dbReference type="Rhea" id="RHEA-COMP:10532"/>
        <dbReference type="Rhea" id="RHEA-COMP:11990"/>
        <dbReference type="ChEBI" id="CHEBI:15378"/>
        <dbReference type="ChEBI" id="CHEBI:29965"/>
        <dbReference type="ChEBI" id="CHEBI:57856"/>
        <dbReference type="ChEBI" id="CHEBI:59789"/>
        <dbReference type="ChEBI" id="CHEBI:65280"/>
    </reaction>
    <physiologicalReaction direction="left-to-right" evidence="16">
        <dbReference type="Rhea" id="RHEA:48101"/>
    </physiologicalReaction>
</comment>
<keyword evidence="6 19" id="KW-0645">Protease</keyword>
<name>A0AAE1XMP5_9LAMI</name>
<accession>A0AAE1XMP5</accession>
<evidence type="ECO:0000256" key="3">
    <source>
        <dbReference type="ARBA" id="ARBA00011925"/>
    </source>
</evidence>
<dbReference type="EC" id="2.1.1.319" evidence="3"/>
<dbReference type="Pfam" id="PF08241">
    <property type="entry name" value="Methyltransf_11"/>
    <property type="match status" value="1"/>
</dbReference>
<feature type="domain" description="Protein arginine N-methyltransferase" evidence="26">
    <location>
        <begin position="429"/>
        <end position="577"/>
    </location>
</feature>
<dbReference type="InterPro" id="IPR015500">
    <property type="entry name" value="Peptidase_S8_subtilisin-rel"/>
</dbReference>
<evidence type="ECO:0000256" key="13">
    <source>
        <dbReference type="ARBA" id="ARBA00022825"/>
    </source>
</evidence>